<sequence>MLAIAAAALTAGSITVAVIAPLNLLFAVALGPVVGTGTAVLAAILVARRRGGDEQGGAERDEETDRMVAALREMSHRAPDPSLSPTGVHSHSHAA</sequence>
<feature type="compositionally biased region" description="Basic and acidic residues" evidence="1">
    <location>
        <begin position="50"/>
        <end position="66"/>
    </location>
</feature>
<proteinExistence type="predicted"/>
<feature type="transmembrane region" description="Helical" evidence="2">
    <location>
        <begin position="27"/>
        <end position="47"/>
    </location>
</feature>
<accession>A0ABQ4TQQ4</accession>
<organism evidence="3 4">
    <name type="scientific">Methylobacterium thuringiense</name>
    <dbReference type="NCBI Taxonomy" id="1003091"/>
    <lineage>
        <taxon>Bacteria</taxon>
        <taxon>Pseudomonadati</taxon>
        <taxon>Pseudomonadota</taxon>
        <taxon>Alphaproteobacteria</taxon>
        <taxon>Hyphomicrobiales</taxon>
        <taxon>Methylobacteriaceae</taxon>
        <taxon>Methylobacterium</taxon>
    </lineage>
</organism>
<gene>
    <name evidence="3" type="ORF">EKPJFOCH_4218</name>
</gene>
<keyword evidence="2" id="KW-1133">Transmembrane helix</keyword>
<keyword evidence="2" id="KW-0472">Membrane</keyword>
<dbReference type="Proteomes" id="UP001055101">
    <property type="component" value="Unassembled WGS sequence"/>
</dbReference>
<reference evidence="3" key="1">
    <citation type="journal article" date="2021" name="Front. Microbiol.">
        <title>Comprehensive Comparative Genomics and Phenotyping of Methylobacterium Species.</title>
        <authorList>
            <person name="Alessa O."/>
            <person name="Ogura Y."/>
            <person name="Fujitani Y."/>
            <person name="Takami H."/>
            <person name="Hayashi T."/>
            <person name="Sahin N."/>
            <person name="Tani A."/>
        </authorList>
    </citation>
    <scope>NUCLEOTIDE SEQUENCE</scope>
    <source>
        <strain evidence="3">DSM 23674</strain>
    </source>
</reference>
<evidence type="ECO:0000313" key="4">
    <source>
        <dbReference type="Proteomes" id="UP001055101"/>
    </source>
</evidence>
<comment type="caution">
    <text evidence="3">The sequence shown here is derived from an EMBL/GenBank/DDBJ whole genome shotgun (WGS) entry which is preliminary data.</text>
</comment>
<keyword evidence="2" id="KW-0812">Transmembrane</keyword>
<evidence type="ECO:0000313" key="3">
    <source>
        <dbReference type="EMBL" id="GJE57700.1"/>
    </source>
</evidence>
<feature type="region of interest" description="Disordered" evidence="1">
    <location>
        <begin position="50"/>
        <end position="95"/>
    </location>
</feature>
<dbReference type="EMBL" id="BPRA01000027">
    <property type="protein sequence ID" value="GJE57700.1"/>
    <property type="molecule type" value="Genomic_DNA"/>
</dbReference>
<name>A0ABQ4TQQ4_9HYPH</name>
<dbReference type="RefSeq" id="WP_147817839.1">
    <property type="nucleotide sequence ID" value="NZ_BPRA01000027.1"/>
</dbReference>
<protein>
    <submittedName>
        <fullName evidence="3">Uncharacterized protein</fullName>
    </submittedName>
</protein>
<evidence type="ECO:0000256" key="2">
    <source>
        <dbReference type="SAM" id="Phobius"/>
    </source>
</evidence>
<evidence type="ECO:0000256" key="1">
    <source>
        <dbReference type="SAM" id="MobiDB-lite"/>
    </source>
</evidence>
<reference evidence="3" key="2">
    <citation type="submission" date="2021-08" db="EMBL/GenBank/DDBJ databases">
        <authorList>
            <person name="Tani A."/>
            <person name="Ola A."/>
            <person name="Ogura Y."/>
            <person name="Katsura K."/>
            <person name="Hayashi T."/>
        </authorList>
    </citation>
    <scope>NUCLEOTIDE SEQUENCE</scope>
    <source>
        <strain evidence="3">DSM 23674</strain>
    </source>
</reference>
<keyword evidence="4" id="KW-1185">Reference proteome</keyword>